<dbReference type="InterPro" id="IPR010982">
    <property type="entry name" value="Lambda_DNA-bd_dom_sf"/>
</dbReference>
<dbReference type="PROSITE" id="PS51179">
    <property type="entry name" value="POU_3"/>
    <property type="match status" value="1"/>
</dbReference>
<evidence type="ECO:0000256" key="5">
    <source>
        <dbReference type="ARBA" id="ARBA00023242"/>
    </source>
</evidence>
<evidence type="ECO:0000256" key="3">
    <source>
        <dbReference type="ARBA" id="ARBA00023125"/>
    </source>
</evidence>
<evidence type="ECO:0000256" key="1">
    <source>
        <dbReference type="ARBA" id="ARBA00004123"/>
    </source>
</evidence>
<dbReference type="CDD" id="cd00086">
    <property type="entry name" value="homeodomain"/>
    <property type="match status" value="1"/>
</dbReference>
<dbReference type="GO" id="GO:0015937">
    <property type="term" value="P:coenzyme A biosynthetic process"/>
    <property type="evidence" value="ECO:0007669"/>
    <property type="project" value="UniProtKB-ARBA"/>
</dbReference>
<protein>
    <recommendedName>
        <fullName evidence="10">Phosphopantothenate--cysteine ligase</fullName>
        <ecNumber evidence="9">6.3.2.51</ecNumber>
    </recommendedName>
    <alternativeName>
        <fullName evidence="11">Phosphopantothenoylcysteine synthetase</fullName>
    </alternativeName>
</protein>
<name>A0A7D9H6N8_PARCT</name>
<dbReference type="PROSITE" id="PS50071">
    <property type="entry name" value="HOMEOBOX_2"/>
    <property type="match status" value="1"/>
</dbReference>
<keyword evidence="15" id="KW-0436">Ligase</keyword>
<evidence type="ECO:0000256" key="2">
    <source>
        <dbReference type="ARBA" id="ARBA00005703"/>
    </source>
</evidence>
<dbReference type="InterPro" id="IPR007085">
    <property type="entry name" value="DNA/pantothenate-metab_flavo_C"/>
</dbReference>
<evidence type="ECO:0000256" key="11">
    <source>
        <dbReference type="ARBA" id="ARBA00080986"/>
    </source>
</evidence>
<comment type="catalytic activity">
    <reaction evidence="6">
        <text>(R)-4'-phosphopantothenate + L-cysteine + ATP = N-[(R)-4-phosphopantothenoyl]-L-cysteine + AMP + diphosphate + H(+)</text>
        <dbReference type="Rhea" id="RHEA:25156"/>
        <dbReference type="ChEBI" id="CHEBI:10986"/>
        <dbReference type="ChEBI" id="CHEBI:15378"/>
        <dbReference type="ChEBI" id="CHEBI:30616"/>
        <dbReference type="ChEBI" id="CHEBI:33019"/>
        <dbReference type="ChEBI" id="CHEBI:35235"/>
        <dbReference type="ChEBI" id="CHEBI:59458"/>
        <dbReference type="ChEBI" id="CHEBI:456215"/>
        <dbReference type="EC" id="6.3.2.51"/>
    </reaction>
    <physiologicalReaction direction="left-to-right" evidence="6">
        <dbReference type="Rhea" id="RHEA:25157"/>
    </physiologicalReaction>
</comment>
<comment type="similarity">
    <text evidence="2">Belongs to the PPC synthetase family.</text>
</comment>
<keyword evidence="3 12" id="KW-0238">DNA-binding</keyword>
<dbReference type="InterPro" id="IPR050255">
    <property type="entry name" value="POU_domain_TF"/>
</dbReference>
<dbReference type="GO" id="GO:0004632">
    <property type="term" value="F:phosphopantothenate--cysteine ligase activity"/>
    <property type="evidence" value="ECO:0007669"/>
    <property type="project" value="UniProtKB-ARBA"/>
</dbReference>
<dbReference type="SUPFAM" id="SSF47413">
    <property type="entry name" value="lambda repressor-like DNA-binding domains"/>
    <property type="match status" value="1"/>
</dbReference>
<keyword evidence="4 12" id="KW-0371">Homeobox</keyword>
<dbReference type="EMBL" id="CACRXK020000019">
    <property type="protein sequence ID" value="CAB3976898.1"/>
    <property type="molecule type" value="Genomic_DNA"/>
</dbReference>
<dbReference type="PROSITE" id="PS00027">
    <property type="entry name" value="HOMEOBOX_1"/>
    <property type="match status" value="1"/>
</dbReference>
<dbReference type="InterPro" id="IPR009057">
    <property type="entry name" value="Homeodomain-like_sf"/>
</dbReference>
<dbReference type="Gene3D" id="3.40.50.10300">
    <property type="entry name" value="CoaB-like"/>
    <property type="match status" value="1"/>
</dbReference>
<dbReference type="GO" id="GO:0005634">
    <property type="term" value="C:nucleus"/>
    <property type="evidence" value="ECO:0007669"/>
    <property type="project" value="UniProtKB-SubCell"/>
</dbReference>
<comment type="subcellular location">
    <subcellularLocation>
        <location evidence="1 12 13">Nucleus</location>
    </subcellularLocation>
</comment>
<comment type="caution">
    <text evidence="15">The sequence shown here is derived from an EMBL/GenBank/DDBJ whole genome shotgun (WGS) entry which is preliminary data.</text>
</comment>
<gene>
    <name evidence="15" type="ORF">PACLA_8A025439</name>
</gene>
<organism evidence="15 16">
    <name type="scientific">Paramuricea clavata</name>
    <name type="common">Red gorgonian</name>
    <name type="synonym">Violescent sea-whip</name>
    <dbReference type="NCBI Taxonomy" id="317549"/>
    <lineage>
        <taxon>Eukaryota</taxon>
        <taxon>Metazoa</taxon>
        <taxon>Cnidaria</taxon>
        <taxon>Anthozoa</taxon>
        <taxon>Octocorallia</taxon>
        <taxon>Malacalcyonacea</taxon>
        <taxon>Plexauridae</taxon>
        <taxon>Paramuricea</taxon>
    </lineage>
</organism>
<evidence type="ECO:0000256" key="12">
    <source>
        <dbReference type="PROSITE-ProRule" id="PRU00108"/>
    </source>
</evidence>
<dbReference type="PROSITE" id="PS00035">
    <property type="entry name" value="POU_1"/>
    <property type="match status" value="1"/>
</dbReference>
<sequence length="709" mass="79047">MADWIRYFESEIPPTNLEETRKTLYGFTASHIQGARNVVFITSGGTTVPLETNTVRFIDNFSSGGRGAASAEYFLSQGYAVIFVYRQKSALPFQRYFITQNPLEFLSVSDNVDNPLARSISVDESKAPGLKEILTQYREVKRNGTLLQIEFTTLSSYLFLLRMSAETLSAFGHRVMFYLAAAVSDFYIPRENLSTHKIQSSQGPLVLNLQQTPKLLQPLVKDWSPQAFVVSFKLETDVNIISKKARESLNKNSHQVVISNILQTRRKTVVIVTANEENAIWMSDSELEQGKDIEEKIVADLVKKHSEFIRNNSLPGYNSSNEFSLDKSFPITTTSGQVIYLSEGTTYQLQGRVAENPASTILLSPNQTQQFTMPNSYGARKPTEDNTASRPLQTEVSELDTLSTTATNLASKFKFSYDNTALSEDMKAFIEMFKNKRMTLGYTQEDVGVELSQSSGPTYSQSFISRFESKQLAAKASEKMRPILQAWLDAKDVDQTTGLRLCKKRRRRTSFTSDSLAVLVENYQKNPKPNTSEIAEIAGQLNIEPVTVKVWFCNRKQSERRRSQGRTKTSETLKSELEARSVGKEQEKSGGEQIASYSLERLQPLIAEQAATPVTVLDSDSSHIVQYQTGVTVTTHDDNNASLTQNTSQPYSSHVTVMDTDPNVVQYQPGTTPDANSTALNQATPYTAPVAVMETEVPTSDAVQSTPVV</sequence>
<dbReference type="InterPro" id="IPR001356">
    <property type="entry name" value="HD"/>
</dbReference>
<evidence type="ECO:0000256" key="13">
    <source>
        <dbReference type="RuleBase" id="RU000682"/>
    </source>
</evidence>
<dbReference type="GO" id="GO:0000978">
    <property type="term" value="F:RNA polymerase II cis-regulatory region sequence-specific DNA binding"/>
    <property type="evidence" value="ECO:0007669"/>
    <property type="project" value="TreeGrafter"/>
</dbReference>
<comment type="function">
    <text evidence="8">Catalyzes the second step in the biosynthesis of coenzyme A from vitamin B5, where cysteine is conjugated to 4'-phosphopantothenate to form 4-phosphopantothenoylcysteine. Has a preference for ATP over CTP as a cosubstrate.</text>
</comment>
<evidence type="ECO:0000256" key="14">
    <source>
        <dbReference type="SAM" id="MobiDB-lite"/>
    </source>
</evidence>
<feature type="region of interest" description="Disordered" evidence="14">
    <location>
        <begin position="559"/>
        <end position="591"/>
    </location>
</feature>
<dbReference type="SMART" id="SM00389">
    <property type="entry name" value="HOX"/>
    <property type="match status" value="1"/>
</dbReference>
<keyword evidence="5 12" id="KW-0539">Nucleus</keyword>
<dbReference type="InterPro" id="IPR000327">
    <property type="entry name" value="POU_dom"/>
</dbReference>
<dbReference type="InterPro" id="IPR035929">
    <property type="entry name" value="CoaB-like_sf"/>
</dbReference>
<dbReference type="FunFam" id="3.40.50.10300:FF:000002">
    <property type="entry name" value="Phosphopantothenate--cysteine ligase 2"/>
    <property type="match status" value="1"/>
</dbReference>
<dbReference type="SMART" id="SM00352">
    <property type="entry name" value="POU"/>
    <property type="match status" value="1"/>
</dbReference>
<dbReference type="PANTHER" id="PTHR11636">
    <property type="entry name" value="POU DOMAIN"/>
    <property type="match status" value="1"/>
</dbReference>
<proteinExistence type="inferred from homology"/>
<keyword evidence="16" id="KW-1185">Reference proteome</keyword>
<evidence type="ECO:0000256" key="7">
    <source>
        <dbReference type="ARBA" id="ARBA00052332"/>
    </source>
</evidence>
<dbReference type="InterPro" id="IPR013847">
    <property type="entry name" value="POU"/>
</dbReference>
<dbReference type="Gene3D" id="1.10.260.40">
    <property type="entry name" value="lambda repressor-like DNA-binding domains"/>
    <property type="match status" value="1"/>
</dbReference>
<dbReference type="GO" id="GO:0000981">
    <property type="term" value="F:DNA-binding transcription factor activity, RNA polymerase II-specific"/>
    <property type="evidence" value="ECO:0007669"/>
    <property type="project" value="InterPro"/>
</dbReference>
<evidence type="ECO:0000256" key="6">
    <source>
        <dbReference type="ARBA" id="ARBA00051127"/>
    </source>
</evidence>
<dbReference type="InterPro" id="IPR017970">
    <property type="entry name" value="Homeobox_CS"/>
</dbReference>
<dbReference type="Pfam" id="PF00157">
    <property type="entry name" value="Pou"/>
    <property type="match status" value="1"/>
</dbReference>
<accession>A0A7D9H6N8</accession>
<dbReference type="Gene3D" id="1.10.10.60">
    <property type="entry name" value="Homeodomain-like"/>
    <property type="match status" value="1"/>
</dbReference>
<dbReference type="AlphaFoldDB" id="A0A7D9H6N8"/>
<dbReference type="EC" id="6.3.2.51" evidence="9"/>
<evidence type="ECO:0000256" key="8">
    <source>
        <dbReference type="ARBA" id="ARBA00060296"/>
    </source>
</evidence>
<feature type="DNA-binding region" description="Homeobox" evidence="12">
    <location>
        <begin position="504"/>
        <end position="563"/>
    </location>
</feature>
<comment type="catalytic activity">
    <reaction evidence="7">
        <text>(R)-4'-phosphopantothenate + L-cysteine + CTP = N-[(R)-4-phosphopantothenoyl]-L-cysteine + CMP + diphosphate + H(+)</text>
        <dbReference type="Rhea" id="RHEA:19397"/>
        <dbReference type="ChEBI" id="CHEBI:10986"/>
        <dbReference type="ChEBI" id="CHEBI:15378"/>
        <dbReference type="ChEBI" id="CHEBI:33019"/>
        <dbReference type="ChEBI" id="CHEBI:35235"/>
        <dbReference type="ChEBI" id="CHEBI:37563"/>
        <dbReference type="ChEBI" id="CHEBI:59458"/>
        <dbReference type="ChEBI" id="CHEBI:60377"/>
    </reaction>
    <physiologicalReaction direction="left-to-right" evidence="7">
        <dbReference type="Rhea" id="RHEA:19398"/>
    </physiologicalReaction>
</comment>
<evidence type="ECO:0000256" key="4">
    <source>
        <dbReference type="ARBA" id="ARBA00023155"/>
    </source>
</evidence>
<evidence type="ECO:0000313" key="15">
    <source>
        <dbReference type="EMBL" id="CAB3976898.1"/>
    </source>
</evidence>
<evidence type="ECO:0000313" key="16">
    <source>
        <dbReference type="Proteomes" id="UP001152795"/>
    </source>
</evidence>
<dbReference type="SUPFAM" id="SSF46689">
    <property type="entry name" value="Homeodomain-like"/>
    <property type="match status" value="1"/>
</dbReference>
<dbReference type="Pfam" id="PF04127">
    <property type="entry name" value="DFP"/>
    <property type="match status" value="2"/>
</dbReference>
<dbReference type="OrthoDB" id="70224at2759"/>
<feature type="compositionally biased region" description="Basic and acidic residues" evidence="14">
    <location>
        <begin position="559"/>
        <end position="590"/>
    </location>
</feature>
<dbReference type="Pfam" id="PF00046">
    <property type="entry name" value="Homeodomain"/>
    <property type="match status" value="1"/>
</dbReference>
<reference evidence="15" key="1">
    <citation type="submission" date="2020-04" db="EMBL/GenBank/DDBJ databases">
        <authorList>
            <person name="Alioto T."/>
            <person name="Alioto T."/>
            <person name="Gomez Garrido J."/>
        </authorList>
    </citation>
    <scope>NUCLEOTIDE SEQUENCE</scope>
    <source>
        <strain evidence="15">A484AB</strain>
    </source>
</reference>
<evidence type="ECO:0000256" key="9">
    <source>
        <dbReference type="ARBA" id="ARBA00066585"/>
    </source>
</evidence>
<dbReference type="PRINTS" id="PR00028">
    <property type="entry name" value="POUDOMAIN"/>
</dbReference>
<dbReference type="Proteomes" id="UP001152795">
    <property type="component" value="Unassembled WGS sequence"/>
</dbReference>
<dbReference type="SUPFAM" id="SSF102645">
    <property type="entry name" value="CoaB-like"/>
    <property type="match status" value="1"/>
</dbReference>
<evidence type="ECO:0000256" key="10">
    <source>
        <dbReference type="ARBA" id="ARBA00068949"/>
    </source>
</evidence>